<evidence type="ECO:0000256" key="1">
    <source>
        <dbReference type="ARBA" id="ARBA00007951"/>
    </source>
</evidence>
<feature type="domain" description="F5/8 type C" evidence="6">
    <location>
        <begin position="344"/>
        <end position="488"/>
    </location>
</feature>
<dbReference type="PROSITE" id="PS50022">
    <property type="entry name" value="FA58C_3"/>
    <property type="match status" value="1"/>
</dbReference>
<dbReference type="KEGG" id="phal:H9I45_15575"/>
<dbReference type="Pfam" id="PF00754">
    <property type="entry name" value="F5_F8_type_C"/>
    <property type="match status" value="1"/>
</dbReference>
<evidence type="ECO:0000313" key="7">
    <source>
        <dbReference type="EMBL" id="QOD60739.1"/>
    </source>
</evidence>
<dbReference type="PROSITE" id="PS51257">
    <property type="entry name" value="PROKAR_LIPOPROTEIN"/>
    <property type="match status" value="1"/>
</dbReference>
<keyword evidence="5" id="KW-0326">Glycosidase</keyword>
<evidence type="ECO:0000313" key="8">
    <source>
        <dbReference type="Proteomes" id="UP000516764"/>
    </source>
</evidence>
<gene>
    <name evidence="7" type="ORF">H9I45_15575</name>
</gene>
<accession>A0A7L8AFZ8</accession>
<dbReference type="GO" id="GO:0006004">
    <property type="term" value="P:fucose metabolic process"/>
    <property type="evidence" value="ECO:0007669"/>
    <property type="project" value="TreeGrafter"/>
</dbReference>
<evidence type="ECO:0000256" key="5">
    <source>
        <dbReference type="ARBA" id="ARBA00023295"/>
    </source>
</evidence>
<evidence type="ECO:0000259" key="6">
    <source>
        <dbReference type="PROSITE" id="PS50022"/>
    </source>
</evidence>
<dbReference type="InterPro" id="IPR000933">
    <property type="entry name" value="Glyco_hydro_29"/>
</dbReference>
<dbReference type="InterPro" id="IPR057739">
    <property type="entry name" value="Glyco_hydro_29_N"/>
</dbReference>
<protein>
    <recommendedName>
        <fullName evidence="2">alpha-L-fucosidase</fullName>
        <ecNumber evidence="2">3.2.1.51</ecNumber>
    </recommendedName>
</protein>
<dbReference type="Pfam" id="PF01120">
    <property type="entry name" value="Alpha_L_fucos"/>
    <property type="match status" value="1"/>
</dbReference>
<dbReference type="EC" id="3.2.1.51" evidence="2"/>
<dbReference type="InterPro" id="IPR008979">
    <property type="entry name" value="Galactose-bd-like_sf"/>
</dbReference>
<dbReference type="PANTHER" id="PTHR10030">
    <property type="entry name" value="ALPHA-L-FUCOSIDASE"/>
    <property type="match status" value="1"/>
</dbReference>
<dbReference type="InterPro" id="IPR000421">
    <property type="entry name" value="FA58C"/>
</dbReference>
<dbReference type="SMART" id="SM00812">
    <property type="entry name" value="Alpha_L_fucos"/>
    <property type="match status" value="1"/>
</dbReference>
<dbReference type="GO" id="GO:0004560">
    <property type="term" value="F:alpha-L-fucosidase activity"/>
    <property type="evidence" value="ECO:0007669"/>
    <property type="project" value="InterPro"/>
</dbReference>
<dbReference type="SUPFAM" id="SSF51445">
    <property type="entry name" value="(Trans)glycosidases"/>
    <property type="match status" value="1"/>
</dbReference>
<dbReference type="Gene3D" id="2.60.120.260">
    <property type="entry name" value="Galactose-binding domain-like"/>
    <property type="match status" value="1"/>
</dbReference>
<dbReference type="EMBL" id="CP061813">
    <property type="protein sequence ID" value="QOD60739.1"/>
    <property type="molecule type" value="Genomic_DNA"/>
</dbReference>
<evidence type="ECO:0000256" key="3">
    <source>
        <dbReference type="ARBA" id="ARBA00022729"/>
    </source>
</evidence>
<comment type="similarity">
    <text evidence="1">Belongs to the glycosyl hydrolase 29 family.</text>
</comment>
<dbReference type="PANTHER" id="PTHR10030:SF37">
    <property type="entry name" value="ALPHA-L-FUCOSIDASE-RELATED"/>
    <property type="match status" value="1"/>
</dbReference>
<sequence length="498" mass="57816">MIKLKTLSFLLILTLFSCFKKEGKEIETNILSKTQIDQIERGYGMFIHFGVNTFNETEWSNGKLPASSYKPTDLDCDQWIKIAKDAGFRYVILVTKHHDGFSLWDSKYTDYDVASSPVKTDVVAEVAKACKKYGIKLGLYYSLWDRHEPSYKNTEAYNGYMKNQLTELMTNYGDICELWFDGGWDKKDDEWNLPEIYKYVKEMQPNCLITVNHTIGKPENHSAIRQPKNYTKGDPIRYFPVDFRIKDPNLARWNDPKYYNRDGKEHYLAFEHTICISDRWNWFQKKNVLAARPLDELEELFYWGTSNDNIMIVNVPPDLTGKIRTNEKLRILELADRLNIRGGTNKLPKGPENLIFNKKIIASSQVDKHNAEKAIDFSLETYWTANDSIANLEIDFEKEITFDRISLFEKAKMRSLGDGFSSIRDFNVQEYELQTYSNGKWDTFYKGEIIGACKIINLPVEITAEKIRLNILKSKENPSISHISIANNKTKGFRSVSL</sequence>
<keyword evidence="4" id="KW-0378">Hydrolase</keyword>
<reference evidence="7 8" key="1">
    <citation type="journal article" date="2016" name="Int. J. Syst. Evol. Microbiol.">
        <title>Polaribacter haliotis sp. nov., isolated from the gut of abalone Haliotis discus hannai.</title>
        <authorList>
            <person name="Kim Y.O."/>
            <person name="Park I.S."/>
            <person name="Park S."/>
            <person name="Nam B.H."/>
            <person name="Park J.M."/>
            <person name="Kim D.G."/>
            <person name="Yoon J.H."/>
        </authorList>
    </citation>
    <scope>NUCLEOTIDE SEQUENCE [LARGE SCALE GENOMIC DNA]</scope>
    <source>
        <strain evidence="7 8">KCTC 52418</strain>
    </source>
</reference>
<dbReference type="GO" id="GO:0005764">
    <property type="term" value="C:lysosome"/>
    <property type="evidence" value="ECO:0007669"/>
    <property type="project" value="TreeGrafter"/>
</dbReference>
<name>A0A7L8AFZ8_9FLAO</name>
<dbReference type="SUPFAM" id="SSF49785">
    <property type="entry name" value="Galactose-binding domain-like"/>
    <property type="match status" value="1"/>
</dbReference>
<proteinExistence type="inferred from homology"/>
<keyword evidence="3" id="KW-0732">Signal</keyword>
<keyword evidence="8" id="KW-1185">Reference proteome</keyword>
<organism evidence="7 8">
    <name type="scientific">Polaribacter haliotis</name>
    <dbReference type="NCBI Taxonomy" id="1888915"/>
    <lineage>
        <taxon>Bacteria</taxon>
        <taxon>Pseudomonadati</taxon>
        <taxon>Bacteroidota</taxon>
        <taxon>Flavobacteriia</taxon>
        <taxon>Flavobacteriales</taxon>
        <taxon>Flavobacteriaceae</taxon>
    </lineage>
</organism>
<evidence type="ECO:0000256" key="4">
    <source>
        <dbReference type="ARBA" id="ARBA00022801"/>
    </source>
</evidence>
<dbReference type="Proteomes" id="UP000516764">
    <property type="component" value="Chromosome"/>
</dbReference>
<dbReference type="Gene3D" id="3.20.20.80">
    <property type="entry name" value="Glycosidases"/>
    <property type="match status" value="1"/>
</dbReference>
<dbReference type="InterPro" id="IPR017853">
    <property type="entry name" value="GH"/>
</dbReference>
<dbReference type="RefSeq" id="WP_176397560.1">
    <property type="nucleotide sequence ID" value="NZ_CP061813.1"/>
</dbReference>
<dbReference type="GO" id="GO:0016139">
    <property type="term" value="P:glycoside catabolic process"/>
    <property type="evidence" value="ECO:0007669"/>
    <property type="project" value="TreeGrafter"/>
</dbReference>
<dbReference type="AlphaFoldDB" id="A0A7L8AFZ8"/>
<evidence type="ECO:0000256" key="2">
    <source>
        <dbReference type="ARBA" id="ARBA00012662"/>
    </source>
</evidence>